<keyword evidence="1" id="KW-0472">Membrane</keyword>
<accession>A0A8J3C8L8</accession>
<evidence type="ECO:0000313" key="3">
    <source>
        <dbReference type="Proteomes" id="UP000637578"/>
    </source>
</evidence>
<evidence type="ECO:0000256" key="1">
    <source>
        <dbReference type="SAM" id="Phobius"/>
    </source>
</evidence>
<organism evidence="2 3">
    <name type="scientific">Longimycelium tulufanense</name>
    <dbReference type="NCBI Taxonomy" id="907463"/>
    <lineage>
        <taxon>Bacteria</taxon>
        <taxon>Bacillati</taxon>
        <taxon>Actinomycetota</taxon>
        <taxon>Actinomycetes</taxon>
        <taxon>Pseudonocardiales</taxon>
        <taxon>Pseudonocardiaceae</taxon>
        <taxon>Longimycelium</taxon>
    </lineage>
</organism>
<feature type="transmembrane region" description="Helical" evidence="1">
    <location>
        <begin position="12"/>
        <end position="41"/>
    </location>
</feature>
<dbReference type="AlphaFoldDB" id="A0A8J3C8L8"/>
<gene>
    <name evidence="2" type="ORF">GCM10012275_10350</name>
</gene>
<dbReference type="PROSITE" id="PS51257">
    <property type="entry name" value="PROKAR_LIPOPROTEIN"/>
    <property type="match status" value="1"/>
</dbReference>
<dbReference type="Gene3D" id="1.10.287.910">
    <property type="entry name" value="bacterial mercury transporter, merf"/>
    <property type="match status" value="1"/>
</dbReference>
<dbReference type="Proteomes" id="UP000637578">
    <property type="component" value="Unassembled WGS sequence"/>
</dbReference>
<keyword evidence="1" id="KW-0812">Transmembrane</keyword>
<dbReference type="RefSeq" id="WP_189054445.1">
    <property type="nucleotide sequence ID" value="NZ_BMMK01000003.1"/>
</dbReference>
<reference evidence="2" key="1">
    <citation type="journal article" date="2014" name="Int. J. Syst. Evol. Microbiol.">
        <title>Complete genome sequence of Corynebacterium casei LMG S-19264T (=DSM 44701T), isolated from a smear-ripened cheese.</title>
        <authorList>
            <consortium name="US DOE Joint Genome Institute (JGI-PGF)"/>
            <person name="Walter F."/>
            <person name="Albersmeier A."/>
            <person name="Kalinowski J."/>
            <person name="Ruckert C."/>
        </authorList>
    </citation>
    <scope>NUCLEOTIDE SEQUENCE</scope>
    <source>
        <strain evidence="2">CGMCC 4.5737</strain>
    </source>
</reference>
<dbReference type="EMBL" id="BMMK01000003">
    <property type="protein sequence ID" value="GGM41265.1"/>
    <property type="molecule type" value="Genomic_DNA"/>
</dbReference>
<evidence type="ECO:0008006" key="4">
    <source>
        <dbReference type="Google" id="ProtNLM"/>
    </source>
</evidence>
<keyword evidence="1" id="KW-1133">Transmembrane helix</keyword>
<evidence type="ECO:0000313" key="2">
    <source>
        <dbReference type="EMBL" id="GGM41265.1"/>
    </source>
</evidence>
<name>A0A8J3C8L8_9PSEU</name>
<proteinExistence type="predicted"/>
<keyword evidence="3" id="KW-1185">Reference proteome</keyword>
<comment type="caution">
    <text evidence="2">The sequence shown here is derived from an EMBL/GenBank/DDBJ whole genome shotgun (WGS) entry which is preliminary data.</text>
</comment>
<protein>
    <recommendedName>
        <fullName evidence="4">Mercuric ion transport protein</fullName>
    </recommendedName>
</protein>
<sequence>MSARPPDRRSVTVGLVVAGLMVACCALPALIAAGALGALGAVVGNPFLVGAAVVLAALAVGRALWRHHRQDRGNTCGPPADRRPW</sequence>
<feature type="transmembrane region" description="Helical" evidence="1">
    <location>
        <begin position="47"/>
        <end position="65"/>
    </location>
</feature>
<reference evidence="2" key="2">
    <citation type="submission" date="2020-09" db="EMBL/GenBank/DDBJ databases">
        <authorList>
            <person name="Sun Q."/>
            <person name="Zhou Y."/>
        </authorList>
    </citation>
    <scope>NUCLEOTIDE SEQUENCE</scope>
    <source>
        <strain evidence="2">CGMCC 4.5737</strain>
    </source>
</reference>